<gene>
    <name evidence="3" type="ORF">RS82_04106</name>
</gene>
<keyword evidence="4" id="KW-1185">Reference proteome</keyword>
<sequence length="247" mass="25561">MSARINPDSPVVAVVAVVATAGLAITSFLLSYAGLGAAAEWAHVSGWLAWAVPVTIDGSILVYTLAAFVFRHRGESARLAWASLATFASLSVIANGVHAWDDAPEALRTGIGVVVAGLAPIAVLITTHTLMRLVIAPPAVDAVPAEAAPSVEAVEGSPSPLESSQGEPSEFMVAMQAFHLAHAAREVPAVGVDERNHRIRELRAEGKPLSAIADEVGVSKSTVSRVLNPPGADAEPEVDEHPMLVAV</sequence>
<evidence type="ECO:0000256" key="1">
    <source>
        <dbReference type="SAM" id="Phobius"/>
    </source>
</evidence>
<feature type="domain" description="Transposase IS30-like HTH" evidence="2">
    <location>
        <begin position="193"/>
        <end position="227"/>
    </location>
</feature>
<comment type="caution">
    <text evidence="3">The sequence shown here is derived from an EMBL/GenBank/DDBJ whole genome shotgun (WGS) entry which is preliminary data.</text>
</comment>
<dbReference type="Pfam" id="PF13936">
    <property type="entry name" value="HTH_38"/>
    <property type="match status" value="1"/>
</dbReference>
<dbReference type="Pfam" id="PF10935">
    <property type="entry name" value="DUF2637"/>
    <property type="match status" value="1"/>
</dbReference>
<dbReference type="Proteomes" id="UP000034098">
    <property type="component" value="Unassembled WGS sequence"/>
</dbReference>
<keyword evidence="1" id="KW-0812">Transmembrane</keyword>
<dbReference type="Gene3D" id="1.10.10.60">
    <property type="entry name" value="Homeodomain-like"/>
    <property type="match status" value="1"/>
</dbReference>
<feature type="transmembrane region" description="Helical" evidence="1">
    <location>
        <begin position="79"/>
        <end position="100"/>
    </location>
</feature>
<dbReference type="RefSeq" id="WP_052676950.1">
    <property type="nucleotide sequence ID" value="NZ_JYJA01000041.1"/>
</dbReference>
<feature type="transmembrane region" description="Helical" evidence="1">
    <location>
        <begin position="12"/>
        <end position="35"/>
    </location>
</feature>
<organism evidence="3 4">
    <name type="scientific">Microbacterium trichothecenolyticum</name>
    <name type="common">Aureobacterium trichothecenolyticum</name>
    <dbReference type="NCBI Taxonomy" id="69370"/>
    <lineage>
        <taxon>Bacteria</taxon>
        <taxon>Bacillati</taxon>
        <taxon>Actinomycetota</taxon>
        <taxon>Actinomycetes</taxon>
        <taxon>Micrococcales</taxon>
        <taxon>Microbacteriaceae</taxon>
        <taxon>Microbacterium</taxon>
    </lineage>
</organism>
<evidence type="ECO:0000313" key="4">
    <source>
        <dbReference type="Proteomes" id="UP000034098"/>
    </source>
</evidence>
<dbReference type="AlphaFoldDB" id="A0A0M2H742"/>
<feature type="transmembrane region" description="Helical" evidence="1">
    <location>
        <begin position="106"/>
        <end position="125"/>
    </location>
</feature>
<name>A0A0M2H742_MICTR</name>
<feature type="transmembrane region" description="Helical" evidence="1">
    <location>
        <begin position="47"/>
        <end position="70"/>
    </location>
</feature>
<proteinExistence type="predicted"/>
<dbReference type="InterPro" id="IPR025246">
    <property type="entry name" value="IS30-like_HTH"/>
</dbReference>
<keyword evidence="1" id="KW-0472">Membrane</keyword>
<evidence type="ECO:0000259" key="2">
    <source>
        <dbReference type="Pfam" id="PF13936"/>
    </source>
</evidence>
<reference evidence="3 4" key="1">
    <citation type="submission" date="2015-02" db="EMBL/GenBank/DDBJ databases">
        <title>Draft genome sequences of ten Microbacterium spp. with emphasis on heavy metal contaminated environments.</title>
        <authorList>
            <person name="Corretto E."/>
        </authorList>
    </citation>
    <scope>NUCLEOTIDE SEQUENCE [LARGE SCALE GENOMIC DNA]</scope>
    <source>
        <strain evidence="3 4">DSM 8608</strain>
    </source>
</reference>
<protein>
    <submittedName>
        <fullName evidence="3">Helix-turn-helix domain of resolvase</fullName>
    </submittedName>
</protein>
<dbReference type="InterPro" id="IPR021235">
    <property type="entry name" value="DUF2637"/>
</dbReference>
<dbReference type="PATRIC" id="fig|69370.6.peg.4163"/>
<accession>A0A0M2H742</accession>
<dbReference type="EMBL" id="JYJA01000041">
    <property type="protein sequence ID" value="KJL39893.1"/>
    <property type="molecule type" value="Genomic_DNA"/>
</dbReference>
<evidence type="ECO:0000313" key="3">
    <source>
        <dbReference type="EMBL" id="KJL39893.1"/>
    </source>
</evidence>
<keyword evidence="1" id="KW-1133">Transmembrane helix</keyword>